<dbReference type="PANTHER" id="PTHR48100">
    <property type="entry name" value="BROAD-SPECIFICITY PHOSPHATASE YOR283W-RELATED"/>
    <property type="match status" value="1"/>
</dbReference>
<sequence length="200" mass="21763">MGDVILVRHGATDWSEAGRHTSYTDRPLTPNGERQARALAGMLAEHPIAVTLCSPMLRARSTAKLAGLENPRIVEDMHEWDYGGYEGITTAEIHRTRPDWDLWTDGVPPGPEGHPGESPEEIGARTDRVLALVDKELRAADGGDVVLVAHAHFLRVVTARYLGLPPADGSLFMLATGTISRLGVEHGKHAMAAWNERPRG</sequence>
<dbReference type="CDD" id="cd07067">
    <property type="entry name" value="HP_PGM_like"/>
    <property type="match status" value="1"/>
</dbReference>
<keyword evidence="1" id="KW-0378">Hydrolase</keyword>
<dbReference type="SUPFAM" id="SSF53254">
    <property type="entry name" value="Phosphoglycerate mutase-like"/>
    <property type="match status" value="1"/>
</dbReference>
<comment type="caution">
    <text evidence="1">The sequence shown here is derived from an EMBL/GenBank/DDBJ whole genome shotgun (WGS) entry which is preliminary data.</text>
</comment>
<dbReference type="InterPro" id="IPR050275">
    <property type="entry name" value="PGM_Phosphatase"/>
</dbReference>
<dbReference type="GO" id="GO:0016787">
    <property type="term" value="F:hydrolase activity"/>
    <property type="evidence" value="ECO:0007669"/>
    <property type="project" value="UniProtKB-KW"/>
</dbReference>
<reference evidence="1 2" key="1">
    <citation type="submission" date="2024-09" db="EMBL/GenBank/DDBJ databases">
        <authorList>
            <person name="Lee S.D."/>
        </authorList>
    </citation>
    <scope>NUCLEOTIDE SEQUENCE [LARGE SCALE GENOMIC DNA]</scope>
    <source>
        <strain evidence="1 2">N1-5</strain>
    </source>
</reference>
<dbReference type="EMBL" id="JBHEZZ010000013">
    <property type="protein sequence ID" value="MFC1404208.1"/>
    <property type="molecule type" value="Genomic_DNA"/>
</dbReference>
<dbReference type="RefSeq" id="WP_030255913.1">
    <property type="nucleotide sequence ID" value="NZ_JBHEZZ010000013.1"/>
</dbReference>
<dbReference type="Proteomes" id="UP001592528">
    <property type="component" value="Unassembled WGS sequence"/>
</dbReference>
<proteinExistence type="predicted"/>
<dbReference type="SMART" id="SM00855">
    <property type="entry name" value="PGAM"/>
    <property type="match status" value="1"/>
</dbReference>
<dbReference type="PANTHER" id="PTHR48100:SF15">
    <property type="entry name" value="SEDOHEPTULOSE 1,7-BISPHOSPHATASE"/>
    <property type="match status" value="1"/>
</dbReference>
<accession>A0ABV6URW9</accession>
<name>A0ABV6URW9_9ACTN</name>
<keyword evidence="2" id="KW-1185">Reference proteome</keyword>
<gene>
    <name evidence="1" type="ORF">ACEZDJ_23225</name>
</gene>
<dbReference type="EC" id="3.1.3.-" evidence="1"/>
<protein>
    <submittedName>
        <fullName evidence="1">Histidine phosphatase family protein</fullName>
        <ecNumber evidence="1">3.1.3.-</ecNumber>
    </submittedName>
</protein>
<dbReference type="InterPro" id="IPR013078">
    <property type="entry name" value="His_Pase_superF_clade-1"/>
</dbReference>
<evidence type="ECO:0000313" key="1">
    <source>
        <dbReference type="EMBL" id="MFC1404208.1"/>
    </source>
</evidence>
<dbReference type="InterPro" id="IPR029033">
    <property type="entry name" value="His_PPase_superfam"/>
</dbReference>
<organism evidence="1 2">
    <name type="scientific">Streptacidiphilus cavernicola</name>
    <dbReference type="NCBI Taxonomy" id="3342716"/>
    <lineage>
        <taxon>Bacteria</taxon>
        <taxon>Bacillati</taxon>
        <taxon>Actinomycetota</taxon>
        <taxon>Actinomycetes</taxon>
        <taxon>Kitasatosporales</taxon>
        <taxon>Streptomycetaceae</taxon>
        <taxon>Streptacidiphilus</taxon>
    </lineage>
</organism>
<evidence type="ECO:0000313" key="2">
    <source>
        <dbReference type="Proteomes" id="UP001592528"/>
    </source>
</evidence>
<dbReference type="Gene3D" id="3.40.50.1240">
    <property type="entry name" value="Phosphoglycerate mutase-like"/>
    <property type="match status" value="1"/>
</dbReference>
<dbReference type="Pfam" id="PF00300">
    <property type="entry name" value="His_Phos_1"/>
    <property type="match status" value="1"/>
</dbReference>